<dbReference type="GO" id="GO:0003743">
    <property type="term" value="F:translation initiation factor activity"/>
    <property type="evidence" value="ECO:0007669"/>
    <property type="project" value="UniProtKB-KW"/>
</dbReference>
<evidence type="ECO:0000313" key="3">
    <source>
        <dbReference type="Proteomes" id="UP000250321"/>
    </source>
</evidence>
<dbReference type="AlphaFoldDB" id="A0A314YS53"/>
<keyword evidence="2" id="KW-0396">Initiation factor</keyword>
<reference evidence="2 3" key="1">
    <citation type="submission" date="2018-02" db="EMBL/GenBank/DDBJ databases">
        <title>Draft genome of wild Prunus yedoensis var. nudiflora.</title>
        <authorList>
            <person name="Baek S."/>
            <person name="Kim J.-H."/>
            <person name="Choi K."/>
            <person name="Kim G.-B."/>
            <person name="Cho A."/>
            <person name="Jang H."/>
            <person name="Shin C.-H."/>
            <person name="Yu H.-J."/>
            <person name="Mun J.-H."/>
        </authorList>
    </citation>
    <scope>NUCLEOTIDE SEQUENCE [LARGE SCALE GENOMIC DNA]</scope>
    <source>
        <strain evidence="3">cv. Jeju island</strain>
        <tissue evidence="2">Leaf</tissue>
    </source>
</reference>
<dbReference type="Proteomes" id="UP000250321">
    <property type="component" value="Unassembled WGS sequence"/>
</dbReference>
<comment type="caution">
    <text evidence="2">The sequence shown here is derived from an EMBL/GenBank/DDBJ whole genome shotgun (WGS) entry which is preliminary data.</text>
</comment>
<accession>A0A314YS53</accession>
<name>A0A314YS53_PRUYE</name>
<feature type="region of interest" description="Disordered" evidence="1">
    <location>
        <begin position="1"/>
        <end position="52"/>
    </location>
</feature>
<keyword evidence="3" id="KW-1185">Reference proteome</keyword>
<gene>
    <name evidence="2" type="ORF">Pyn_10193</name>
</gene>
<proteinExistence type="predicted"/>
<evidence type="ECO:0000256" key="1">
    <source>
        <dbReference type="SAM" id="MobiDB-lite"/>
    </source>
</evidence>
<organism evidence="2 3">
    <name type="scientific">Prunus yedoensis var. nudiflora</name>
    <dbReference type="NCBI Taxonomy" id="2094558"/>
    <lineage>
        <taxon>Eukaryota</taxon>
        <taxon>Viridiplantae</taxon>
        <taxon>Streptophyta</taxon>
        <taxon>Embryophyta</taxon>
        <taxon>Tracheophyta</taxon>
        <taxon>Spermatophyta</taxon>
        <taxon>Magnoliopsida</taxon>
        <taxon>eudicotyledons</taxon>
        <taxon>Gunneridae</taxon>
        <taxon>Pentapetalae</taxon>
        <taxon>rosids</taxon>
        <taxon>fabids</taxon>
        <taxon>Rosales</taxon>
        <taxon>Rosaceae</taxon>
        <taxon>Amygdaloideae</taxon>
        <taxon>Amygdaleae</taxon>
        <taxon>Prunus</taxon>
    </lineage>
</organism>
<sequence length="84" mass="9264">MKSEDVPVEPPSVNHDTESQKATVVIQAPANTDREEVESSQQQGPSAEAKKELHRYHKKIMSEASMKESSCISCKFETLSSKSA</sequence>
<dbReference type="EMBL" id="PJQY01000625">
    <property type="protein sequence ID" value="PQQ09320.1"/>
    <property type="molecule type" value="Genomic_DNA"/>
</dbReference>
<protein>
    <submittedName>
        <fullName evidence="2">Transcription initiation factor TFIID subunit 1-like</fullName>
    </submittedName>
</protein>
<evidence type="ECO:0000313" key="2">
    <source>
        <dbReference type="EMBL" id="PQQ09320.1"/>
    </source>
</evidence>
<keyword evidence="2" id="KW-0648">Protein biosynthesis</keyword>